<feature type="transmembrane region" description="Helical" evidence="7">
    <location>
        <begin position="186"/>
        <end position="208"/>
    </location>
</feature>
<dbReference type="KEGG" id="tio:INP52_00325"/>
<keyword evidence="2 7" id="KW-0813">Transport</keyword>
<dbReference type="AlphaFoldDB" id="A0A7S7RUW4"/>
<protein>
    <submittedName>
        <fullName evidence="9">Sugar ABC transporter permease</fullName>
    </submittedName>
</protein>
<dbReference type="Proteomes" id="UP000593735">
    <property type="component" value="Chromosome"/>
</dbReference>
<evidence type="ECO:0000313" key="9">
    <source>
        <dbReference type="EMBL" id="QOY60709.1"/>
    </source>
</evidence>
<dbReference type="GO" id="GO:0055085">
    <property type="term" value="P:transmembrane transport"/>
    <property type="evidence" value="ECO:0007669"/>
    <property type="project" value="InterPro"/>
</dbReference>
<dbReference type="PANTHER" id="PTHR30193:SF37">
    <property type="entry name" value="INNER MEMBRANE ABC TRANSPORTER PERMEASE PROTEIN YCJO"/>
    <property type="match status" value="1"/>
</dbReference>
<dbReference type="EMBL" id="CP063767">
    <property type="protein sequence ID" value="QOY60709.1"/>
    <property type="molecule type" value="Genomic_DNA"/>
</dbReference>
<dbReference type="SUPFAM" id="SSF161098">
    <property type="entry name" value="MetI-like"/>
    <property type="match status" value="1"/>
</dbReference>
<proteinExistence type="inferred from homology"/>
<accession>A0A7S7RUW4</accession>
<feature type="transmembrane region" description="Helical" evidence="7">
    <location>
        <begin position="105"/>
        <end position="126"/>
    </location>
</feature>
<keyword evidence="6 7" id="KW-0472">Membrane</keyword>
<feature type="transmembrane region" description="Helical" evidence="7">
    <location>
        <begin position="292"/>
        <end position="314"/>
    </location>
</feature>
<dbReference type="InterPro" id="IPR000515">
    <property type="entry name" value="MetI-like"/>
</dbReference>
<keyword evidence="3" id="KW-1003">Cell membrane</keyword>
<dbReference type="CDD" id="cd06261">
    <property type="entry name" value="TM_PBP2"/>
    <property type="match status" value="1"/>
</dbReference>
<keyword evidence="4 7" id="KW-0812">Transmembrane</keyword>
<comment type="subcellular location">
    <subcellularLocation>
        <location evidence="1 7">Cell membrane</location>
        <topology evidence="1 7">Multi-pass membrane protein</topology>
    </subcellularLocation>
</comment>
<evidence type="ECO:0000256" key="4">
    <source>
        <dbReference type="ARBA" id="ARBA00022692"/>
    </source>
</evidence>
<dbReference type="PANTHER" id="PTHR30193">
    <property type="entry name" value="ABC TRANSPORTER PERMEASE PROTEIN"/>
    <property type="match status" value="1"/>
</dbReference>
<feature type="domain" description="ABC transmembrane type-1" evidence="8">
    <location>
        <begin position="101"/>
        <end position="313"/>
    </location>
</feature>
<sequence length="324" mass="35682">MPLANKAARGGDGIGEASLATKPTLVVSAGRRRAASFLALIKPYVVIAPALIVLVVFWIYPIFDMAYLSLFKWDLISPEMVWVGLENFQNLFADAQFWQTLANTLAYTFFVVLIGVGMGLVTAIYLRKNTKTNGFLQAVVFSPYVVSLASVSLLWMWIMNKDYGPLNSILAAFGISGVDWLGDPNVALPALIAISVWKTVGYDSLILVSALRGIPHHLYEAARLDHADGWTTFRKITLPLISPTLFFLVVVDVIASLKVFETIQIMTLGGPQNATNTLVFSLYQYGFQFNKVGYAAAIGMVLLVLIGIFAVAYFKLLANRVHYR</sequence>
<evidence type="ECO:0000256" key="2">
    <source>
        <dbReference type="ARBA" id="ARBA00022448"/>
    </source>
</evidence>
<dbReference type="Gene3D" id="1.10.3720.10">
    <property type="entry name" value="MetI-like"/>
    <property type="match status" value="1"/>
</dbReference>
<evidence type="ECO:0000313" key="10">
    <source>
        <dbReference type="Proteomes" id="UP000593735"/>
    </source>
</evidence>
<dbReference type="PROSITE" id="PS50928">
    <property type="entry name" value="ABC_TM1"/>
    <property type="match status" value="1"/>
</dbReference>
<evidence type="ECO:0000259" key="8">
    <source>
        <dbReference type="PROSITE" id="PS50928"/>
    </source>
</evidence>
<evidence type="ECO:0000256" key="6">
    <source>
        <dbReference type="ARBA" id="ARBA00023136"/>
    </source>
</evidence>
<feature type="transmembrane region" description="Helical" evidence="7">
    <location>
        <begin position="240"/>
        <end position="260"/>
    </location>
</feature>
<evidence type="ECO:0000256" key="3">
    <source>
        <dbReference type="ARBA" id="ARBA00022475"/>
    </source>
</evidence>
<evidence type="ECO:0000256" key="5">
    <source>
        <dbReference type="ARBA" id="ARBA00022989"/>
    </source>
</evidence>
<dbReference type="InterPro" id="IPR035906">
    <property type="entry name" value="MetI-like_sf"/>
</dbReference>
<keyword evidence="10" id="KW-1185">Reference proteome</keyword>
<dbReference type="RefSeq" id="WP_194371427.1">
    <property type="nucleotide sequence ID" value="NZ_CP063767.1"/>
</dbReference>
<name>A0A7S7RUW4_9ACTN</name>
<feature type="transmembrane region" description="Helical" evidence="7">
    <location>
        <begin position="41"/>
        <end position="63"/>
    </location>
</feature>
<feature type="transmembrane region" description="Helical" evidence="7">
    <location>
        <begin position="138"/>
        <end position="158"/>
    </location>
</feature>
<evidence type="ECO:0000256" key="7">
    <source>
        <dbReference type="RuleBase" id="RU363032"/>
    </source>
</evidence>
<organism evidence="9 10">
    <name type="scientific">Thermophilibacter immobilis</name>
    <dbReference type="NCBI Taxonomy" id="2779519"/>
    <lineage>
        <taxon>Bacteria</taxon>
        <taxon>Bacillati</taxon>
        <taxon>Actinomycetota</taxon>
        <taxon>Coriobacteriia</taxon>
        <taxon>Coriobacteriales</taxon>
        <taxon>Atopobiaceae</taxon>
        <taxon>Thermophilibacter</taxon>
    </lineage>
</organism>
<evidence type="ECO:0000256" key="1">
    <source>
        <dbReference type="ARBA" id="ARBA00004651"/>
    </source>
</evidence>
<keyword evidence="5 7" id="KW-1133">Transmembrane helix</keyword>
<gene>
    <name evidence="9" type="ORF">INP52_00325</name>
</gene>
<dbReference type="InterPro" id="IPR051393">
    <property type="entry name" value="ABC_transporter_permease"/>
</dbReference>
<dbReference type="GO" id="GO:0005886">
    <property type="term" value="C:plasma membrane"/>
    <property type="evidence" value="ECO:0007669"/>
    <property type="project" value="UniProtKB-SubCell"/>
</dbReference>
<reference evidence="9 10" key="1">
    <citation type="submission" date="2020-10" db="EMBL/GenBank/DDBJ databases">
        <title>Olsenella immobilis sp.nov., isolated from the mud in a fermentation cellar used for the production of Chinese strong-flavoured liquor.</title>
        <authorList>
            <person name="Lu L."/>
        </authorList>
    </citation>
    <scope>NUCLEOTIDE SEQUENCE [LARGE SCALE GENOMIC DNA]</scope>
    <source>
        <strain evidence="9 10">LZLJ-2</strain>
    </source>
</reference>
<dbReference type="Pfam" id="PF00528">
    <property type="entry name" value="BPD_transp_1"/>
    <property type="match status" value="1"/>
</dbReference>
<comment type="similarity">
    <text evidence="7">Belongs to the binding-protein-dependent transport system permease family.</text>
</comment>